<evidence type="ECO:0000313" key="6">
    <source>
        <dbReference type="Proteomes" id="UP000218041"/>
    </source>
</evidence>
<feature type="compositionally biased region" description="Low complexity" evidence="1">
    <location>
        <begin position="250"/>
        <end position="263"/>
    </location>
</feature>
<feature type="region of interest" description="Disordered" evidence="1">
    <location>
        <begin position="235"/>
        <end position="263"/>
    </location>
</feature>
<keyword evidence="2" id="KW-0812">Transmembrane</keyword>
<dbReference type="Pfam" id="PF18957">
    <property type="entry name" value="RibLong"/>
    <property type="match status" value="1"/>
</dbReference>
<dbReference type="EMBL" id="NSGP01000011">
    <property type="protein sequence ID" value="PAT09979.1"/>
    <property type="molecule type" value="Genomic_DNA"/>
</dbReference>
<dbReference type="RefSeq" id="WP_095555381.1">
    <property type="nucleotide sequence ID" value="NZ_NSGP01000011.1"/>
</dbReference>
<dbReference type="NCBIfam" id="NF038186">
    <property type="entry name" value="YPDG_rpt"/>
    <property type="match status" value="1"/>
</dbReference>
<feature type="signal peptide" evidence="3">
    <location>
        <begin position="1"/>
        <end position="29"/>
    </location>
</feature>
<gene>
    <name evidence="5" type="ORF">CKJ80_08430</name>
</gene>
<feature type="compositionally biased region" description="Gly residues" evidence="1">
    <location>
        <begin position="238"/>
        <end position="249"/>
    </location>
</feature>
<reference evidence="5 6" key="1">
    <citation type="submission" date="2017-08" db="EMBL/GenBank/DDBJ databases">
        <title>Whole genome sequences of 6 clinical strains closest to Corynebacterium imitans.</title>
        <authorList>
            <person name="Bernier A.-M."/>
            <person name="Burdz T."/>
            <person name="Bernard K."/>
        </authorList>
    </citation>
    <scope>NUCLEOTIDE SEQUENCE [LARGE SCALE GENOMIC DNA]</scope>
    <source>
        <strain evidence="5 6">NML92-0415</strain>
    </source>
</reference>
<feature type="domain" description="Long Rib" evidence="4">
    <location>
        <begin position="147"/>
        <end position="231"/>
    </location>
</feature>
<evidence type="ECO:0000259" key="4">
    <source>
        <dbReference type="Pfam" id="PF18957"/>
    </source>
</evidence>
<feature type="transmembrane region" description="Helical" evidence="2">
    <location>
        <begin position="271"/>
        <end position="290"/>
    </location>
</feature>
<dbReference type="Proteomes" id="UP000218041">
    <property type="component" value="Unassembled WGS sequence"/>
</dbReference>
<protein>
    <recommendedName>
        <fullName evidence="4">Long Rib domain-containing protein</fullName>
    </recommendedName>
</protein>
<accession>A0AB36RIX3</accession>
<dbReference type="InterPro" id="IPR044055">
    <property type="entry name" value="RibLong"/>
</dbReference>
<organism evidence="5 6">
    <name type="scientific">Corynebacterium hadale</name>
    <dbReference type="NCBI Taxonomy" id="2026255"/>
    <lineage>
        <taxon>Bacteria</taxon>
        <taxon>Bacillati</taxon>
        <taxon>Actinomycetota</taxon>
        <taxon>Actinomycetes</taxon>
        <taxon>Mycobacteriales</taxon>
        <taxon>Corynebacteriaceae</taxon>
        <taxon>Corynebacterium</taxon>
    </lineage>
</organism>
<keyword evidence="2" id="KW-0472">Membrane</keyword>
<comment type="caution">
    <text evidence="5">The sequence shown here is derived from an EMBL/GenBank/DDBJ whole genome shotgun (WGS) entry which is preliminary data.</text>
</comment>
<evidence type="ECO:0000256" key="3">
    <source>
        <dbReference type="SAM" id="SignalP"/>
    </source>
</evidence>
<name>A0AB36RIX3_9CORY</name>
<sequence>MLRIAPTSVTCAVALAVGVSAVVAPAAQAAPAAQSMKDAYQPYVSAEPQVVRTVPGQWISTSAFFDLEGMPDGATWKLIAQDNLTKPLMTKREKDQLQVNLTHSRPTLVHAGPNTSDKVDIRINYPDGSTEIVQVTPKLTPTSEYLYEPLYDSVEGDPGQKLTISPFNLYETPLGSDVNRWHVESSEKWNVHVDEHGTVTTTIPKDTAWGSEFAVTTTYPDGTTDNTTFVVSNTGKGVSKGTGTAGTTGTGKPTEPGRTGTAQAGSSSAQVAALVIGLIAAIGGAVAFLLPQLAGIFGDGITVPTRSA</sequence>
<evidence type="ECO:0000313" key="5">
    <source>
        <dbReference type="EMBL" id="PAT09979.1"/>
    </source>
</evidence>
<proteinExistence type="predicted"/>
<evidence type="ECO:0000256" key="1">
    <source>
        <dbReference type="SAM" id="MobiDB-lite"/>
    </source>
</evidence>
<keyword evidence="2" id="KW-1133">Transmembrane helix</keyword>
<feature type="chain" id="PRO_5044279592" description="Long Rib domain-containing protein" evidence="3">
    <location>
        <begin position="30"/>
        <end position="308"/>
    </location>
</feature>
<keyword evidence="3" id="KW-0732">Signal</keyword>
<dbReference type="AlphaFoldDB" id="A0AB36RIX3"/>
<evidence type="ECO:0000256" key="2">
    <source>
        <dbReference type="SAM" id="Phobius"/>
    </source>
</evidence>